<keyword evidence="7" id="KW-1185">Reference proteome</keyword>
<reference evidence="6 7" key="1">
    <citation type="submission" date="2024-05" db="EMBL/GenBank/DDBJ databases">
        <title>Genome sequencing and assembly of Indian major carp, Cirrhinus mrigala (Hamilton, 1822).</title>
        <authorList>
            <person name="Mohindra V."/>
            <person name="Chowdhury L.M."/>
            <person name="Lal K."/>
            <person name="Jena J.K."/>
        </authorList>
    </citation>
    <scope>NUCLEOTIDE SEQUENCE [LARGE SCALE GENOMIC DNA]</scope>
    <source>
        <strain evidence="6">CM1030</strain>
        <tissue evidence="6">Blood</tissue>
    </source>
</reference>
<evidence type="ECO:0000313" key="7">
    <source>
        <dbReference type="Proteomes" id="UP001529510"/>
    </source>
</evidence>
<keyword evidence="2 4" id="KW-0863">Zinc-finger</keyword>
<dbReference type="PROSITE" id="PS51999">
    <property type="entry name" value="ZF_GRF"/>
    <property type="match status" value="1"/>
</dbReference>
<dbReference type="InterPro" id="IPR010666">
    <property type="entry name" value="Znf_GRF"/>
</dbReference>
<feature type="domain" description="GRF-type" evidence="5">
    <location>
        <begin position="9"/>
        <end position="51"/>
    </location>
</feature>
<evidence type="ECO:0000313" key="6">
    <source>
        <dbReference type="EMBL" id="KAL0175955.1"/>
    </source>
</evidence>
<evidence type="ECO:0000256" key="4">
    <source>
        <dbReference type="PROSITE-ProRule" id="PRU01343"/>
    </source>
</evidence>
<evidence type="ECO:0000256" key="3">
    <source>
        <dbReference type="ARBA" id="ARBA00022833"/>
    </source>
</evidence>
<keyword evidence="3" id="KW-0862">Zinc</keyword>
<dbReference type="Pfam" id="PF06839">
    <property type="entry name" value="Zn_ribbon_GRF"/>
    <property type="match status" value="1"/>
</dbReference>
<evidence type="ECO:0000256" key="1">
    <source>
        <dbReference type="ARBA" id="ARBA00022723"/>
    </source>
</evidence>
<evidence type="ECO:0000256" key="2">
    <source>
        <dbReference type="ARBA" id="ARBA00022771"/>
    </source>
</evidence>
<dbReference type="AlphaFoldDB" id="A0ABD0PQ90"/>
<evidence type="ECO:0000259" key="5">
    <source>
        <dbReference type="PROSITE" id="PS51999"/>
    </source>
</evidence>
<comment type="caution">
    <text evidence="6">The sequence shown here is derived from an EMBL/GenBank/DDBJ whole genome shotgun (WGS) entry which is preliminary data.</text>
</comment>
<sequence length="60" mass="6806">WADLHFPMCHHGKRTVMKTVLKLGPNNGRNFYTCPIKMGKQCNFFQWAEKGPGISILPGC</sequence>
<gene>
    <name evidence="6" type="ORF">M9458_028285</name>
</gene>
<dbReference type="Proteomes" id="UP001529510">
    <property type="component" value="Unassembled WGS sequence"/>
</dbReference>
<dbReference type="EMBL" id="JAMKFB020000014">
    <property type="protein sequence ID" value="KAL0175955.1"/>
    <property type="molecule type" value="Genomic_DNA"/>
</dbReference>
<name>A0ABD0PQ90_CIRMR</name>
<feature type="non-terminal residue" evidence="6">
    <location>
        <position position="1"/>
    </location>
</feature>
<organism evidence="6 7">
    <name type="scientific">Cirrhinus mrigala</name>
    <name type="common">Mrigala</name>
    <dbReference type="NCBI Taxonomy" id="683832"/>
    <lineage>
        <taxon>Eukaryota</taxon>
        <taxon>Metazoa</taxon>
        <taxon>Chordata</taxon>
        <taxon>Craniata</taxon>
        <taxon>Vertebrata</taxon>
        <taxon>Euteleostomi</taxon>
        <taxon>Actinopterygii</taxon>
        <taxon>Neopterygii</taxon>
        <taxon>Teleostei</taxon>
        <taxon>Ostariophysi</taxon>
        <taxon>Cypriniformes</taxon>
        <taxon>Cyprinidae</taxon>
        <taxon>Labeoninae</taxon>
        <taxon>Labeonini</taxon>
        <taxon>Cirrhinus</taxon>
    </lineage>
</organism>
<accession>A0ABD0PQ90</accession>
<keyword evidence="1" id="KW-0479">Metal-binding</keyword>
<dbReference type="GO" id="GO:0008270">
    <property type="term" value="F:zinc ion binding"/>
    <property type="evidence" value="ECO:0007669"/>
    <property type="project" value="UniProtKB-KW"/>
</dbReference>
<proteinExistence type="predicted"/>
<protein>
    <recommendedName>
        <fullName evidence="5">GRF-type domain-containing protein</fullName>
    </recommendedName>
</protein>